<name>A0A0F9C2R4_9ZZZZ</name>
<protein>
    <submittedName>
        <fullName evidence="1">Uncharacterized protein</fullName>
    </submittedName>
</protein>
<reference evidence="1" key="1">
    <citation type="journal article" date="2015" name="Nature">
        <title>Complex archaea that bridge the gap between prokaryotes and eukaryotes.</title>
        <authorList>
            <person name="Spang A."/>
            <person name="Saw J.H."/>
            <person name="Jorgensen S.L."/>
            <person name="Zaremba-Niedzwiedzka K."/>
            <person name="Martijn J."/>
            <person name="Lind A.E."/>
            <person name="van Eijk R."/>
            <person name="Schleper C."/>
            <person name="Guy L."/>
            <person name="Ettema T.J."/>
        </authorList>
    </citation>
    <scope>NUCLEOTIDE SEQUENCE</scope>
</reference>
<dbReference type="AlphaFoldDB" id="A0A0F9C2R4"/>
<organism evidence="1">
    <name type="scientific">marine sediment metagenome</name>
    <dbReference type="NCBI Taxonomy" id="412755"/>
    <lineage>
        <taxon>unclassified sequences</taxon>
        <taxon>metagenomes</taxon>
        <taxon>ecological metagenomes</taxon>
    </lineage>
</organism>
<accession>A0A0F9C2R4</accession>
<dbReference type="Gene3D" id="1.20.120.20">
    <property type="entry name" value="Apolipoprotein"/>
    <property type="match status" value="2"/>
</dbReference>
<proteinExistence type="predicted"/>
<dbReference type="EMBL" id="LAZR01038052">
    <property type="protein sequence ID" value="KKL20552.1"/>
    <property type="molecule type" value="Genomic_DNA"/>
</dbReference>
<gene>
    <name evidence="1" type="ORF">LCGC14_2454320</name>
</gene>
<comment type="caution">
    <text evidence="1">The sequence shown here is derived from an EMBL/GenBank/DDBJ whole genome shotgun (WGS) entry which is preliminary data.</text>
</comment>
<sequence length="259" mass="29823">MAFEDAVWTLLKQIWGLLNSIGKWIVDAVSGFISNAVSTITGWVTSTSTWIVNTIQQLQIKLESALAWLKSTVGDIWTYIQDIHEWLSTGLGNIVDNIKKIYKDIKKLFTDLLSDIIAGWEYILTSVLGYFSQLWNDIKTAFTGMKIEITDWFTALVKQIGDGITWLADEIIKGTNVIMFGINNMFDNIKVELEQVVREIGEQFTAFIEDVMHFWGDWWEDVKAYIEDFVTIDEATLNKALNYLEDVNEKIIQRQKDKM</sequence>
<evidence type="ECO:0000313" key="1">
    <source>
        <dbReference type="EMBL" id="KKL20552.1"/>
    </source>
</evidence>